<dbReference type="InterPro" id="IPR042099">
    <property type="entry name" value="ANL_N_sf"/>
</dbReference>
<feature type="domain" description="AMP-dependent synthetase/ligase" evidence="1">
    <location>
        <begin position="29"/>
        <end position="408"/>
    </location>
</feature>
<dbReference type="Gene3D" id="3.30.300.30">
    <property type="match status" value="1"/>
</dbReference>
<feature type="domain" description="AMP-binding enzyme C-terminal" evidence="2">
    <location>
        <begin position="462"/>
        <end position="538"/>
    </location>
</feature>
<dbReference type="Gene3D" id="3.40.50.12780">
    <property type="entry name" value="N-terminal domain of ligase-like"/>
    <property type="match status" value="1"/>
</dbReference>
<dbReference type="InterPro" id="IPR020845">
    <property type="entry name" value="AMP-binding_CS"/>
</dbReference>
<dbReference type="RefSeq" id="WP_038446683.1">
    <property type="nucleotide sequence ID" value="NZ_CP008896.1"/>
</dbReference>
<dbReference type="EMBL" id="UGUS01000002">
    <property type="protein sequence ID" value="SUD29649.1"/>
    <property type="molecule type" value="Genomic_DNA"/>
</dbReference>
<evidence type="ECO:0000313" key="4">
    <source>
        <dbReference type="Proteomes" id="UP000255125"/>
    </source>
</evidence>
<organism evidence="3 4">
    <name type="scientific">Pseudomonas fluorescens</name>
    <dbReference type="NCBI Taxonomy" id="294"/>
    <lineage>
        <taxon>Bacteria</taxon>
        <taxon>Pseudomonadati</taxon>
        <taxon>Pseudomonadota</taxon>
        <taxon>Gammaproteobacteria</taxon>
        <taxon>Pseudomonadales</taxon>
        <taxon>Pseudomonadaceae</taxon>
        <taxon>Pseudomonas</taxon>
    </lineage>
</organism>
<name>A0A379IA03_PSEFL</name>
<evidence type="ECO:0000259" key="2">
    <source>
        <dbReference type="Pfam" id="PF13193"/>
    </source>
</evidence>
<accession>A0A379IA03</accession>
<dbReference type="NCBIfam" id="NF006181">
    <property type="entry name" value="PRK08314.1"/>
    <property type="match status" value="1"/>
</dbReference>
<sequence length="561" mass="62440">MFNRHLPHWPEGAPHHLTLPATSLFCNLEIAARRYPQKTAIIYYDTLITYAQLLDEVERLAGYFQSQGIKRGDRVLLFMQNSPQFIITYYAALRADAMVVPLNPMSRASELEHYLHDTDGEIVVCAQDLAPFVTPLLGRFKLRHVLTTAYSEYLRTPTDLPLPPELLAPVETPALPGVTCWQAALDCGQRPGPHLSGADDHCVMPYSSGTTGVPKGCLHTHASVMATTVHRQAWTNRNCEDVVLTTLPLFHVAGMQSSMNGPIFSGACVVVMTRWNREVAAQLMQRYRVSNWSNIVTMAVDFLTQDGLGRYDLSSLNYIGGGGAAMPGPVKDKLKQLLGLDYIEGYGMTETMAATHMNPKARSKSQCLGIPAFDVDSRVIDSTTGLELAPHEVGEIICRGPQIFKGYWRLPQDTEKAFIELEGKRFLRTGDLGYYDEDGYFFMVDRIKRMINASGYKVWPSEVESLMYRHPAIKQCCVISSPDARRGEAVKALVTLHPGRQDTTASDIIEWCKANMSAYKVPATLEFREHLPQSGAGKLLWRQLQDEEWAAHAPTISGTGS</sequence>
<dbReference type="InterPro" id="IPR050237">
    <property type="entry name" value="ATP-dep_AMP-bd_enzyme"/>
</dbReference>
<gene>
    <name evidence="3" type="primary">lcfA1</name>
    <name evidence="3" type="ORF">NCTC10392_01594</name>
</gene>
<dbReference type="InterPro" id="IPR025110">
    <property type="entry name" value="AMP-bd_C"/>
</dbReference>
<dbReference type="SUPFAM" id="SSF56801">
    <property type="entry name" value="Acetyl-CoA synthetase-like"/>
    <property type="match status" value="1"/>
</dbReference>
<evidence type="ECO:0000313" key="3">
    <source>
        <dbReference type="EMBL" id="SUD29649.1"/>
    </source>
</evidence>
<dbReference type="Pfam" id="PF00501">
    <property type="entry name" value="AMP-binding"/>
    <property type="match status" value="1"/>
</dbReference>
<dbReference type="Pfam" id="PF13193">
    <property type="entry name" value="AMP-binding_C"/>
    <property type="match status" value="1"/>
</dbReference>
<dbReference type="EC" id="6.2.1.3" evidence="3"/>
<dbReference type="Proteomes" id="UP000255125">
    <property type="component" value="Unassembled WGS sequence"/>
</dbReference>
<evidence type="ECO:0000259" key="1">
    <source>
        <dbReference type="Pfam" id="PF00501"/>
    </source>
</evidence>
<keyword evidence="3" id="KW-0436">Ligase</keyword>
<dbReference type="AlphaFoldDB" id="A0A379IA03"/>
<dbReference type="PROSITE" id="PS00455">
    <property type="entry name" value="AMP_BINDING"/>
    <property type="match status" value="1"/>
</dbReference>
<dbReference type="PANTHER" id="PTHR43767:SF1">
    <property type="entry name" value="NONRIBOSOMAL PEPTIDE SYNTHASE PES1 (EUROFUNG)-RELATED"/>
    <property type="match status" value="1"/>
</dbReference>
<dbReference type="InterPro" id="IPR000873">
    <property type="entry name" value="AMP-dep_synth/lig_dom"/>
</dbReference>
<protein>
    <submittedName>
        <fullName evidence="3">Long-chain-fatty-acid--CoA ligase LcfA</fullName>
        <ecNumber evidence="3">6.2.1.3</ecNumber>
    </submittedName>
</protein>
<dbReference type="OrthoDB" id="9803968at2"/>
<dbReference type="PANTHER" id="PTHR43767">
    <property type="entry name" value="LONG-CHAIN-FATTY-ACID--COA LIGASE"/>
    <property type="match status" value="1"/>
</dbReference>
<dbReference type="GO" id="GO:0004467">
    <property type="term" value="F:long-chain fatty acid-CoA ligase activity"/>
    <property type="evidence" value="ECO:0007669"/>
    <property type="project" value="UniProtKB-EC"/>
</dbReference>
<reference evidence="3 4" key="1">
    <citation type="submission" date="2018-06" db="EMBL/GenBank/DDBJ databases">
        <authorList>
            <consortium name="Pathogen Informatics"/>
            <person name="Doyle S."/>
        </authorList>
    </citation>
    <scope>NUCLEOTIDE SEQUENCE [LARGE SCALE GENOMIC DNA]</scope>
    <source>
        <strain evidence="3 4">NCTC10392</strain>
    </source>
</reference>
<dbReference type="KEGG" id="pfn:HZ99_25120"/>
<proteinExistence type="predicted"/>
<dbReference type="InterPro" id="IPR045851">
    <property type="entry name" value="AMP-bd_C_sf"/>
</dbReference>